<feature type="transmembrane region" description="Helical" evidence="7">
    <location>
        <begin position="34"/>
        <end position="51"/>
    </location>
</feature>
<protein>
    <submittedName>
        <fullName evidence="10">ATP-binding cassette subfamily B protein</fullName>
    </submittedName>
</protein>
<evidence type="ECO:0000256" key="5">
    <source>
        <dbReference type="ARBA" id="ARBA00022989"/>
    </source>
</evidence>
<dbReference type="PANTHER" id="PTHR24221">
    <property type="entry name" value="ATP-BINDING CASSETTE SUB-FAMILY B"/>
    <property type="match status" value="1"/>
</dbReference>
<evidence type="ECO:0000256" key="1">
    <source>
        <dbReference type="ARBA" id="ARBA00004651"/>
    </source>
</evidence>
<name>A0A4R7VKD9_9PSEU</name>
<evidence type="ECO:0000313" key="11">
    <source>
        <dbReference type="Proteomes" id="UP000294927"/>
    </source>
</evidence>
<keyword evidence="4 10" id="KW-0067">ATP-binding</keyword>
<keyword evidence="3" id="KW-0547">Nucleotide-binding</keyword>
<reference evidence="10 11" key="1">
    <citation type="submission" date="2019-03" db="EMBL/GenBank/DDBJ databases">
        <title>Genomic Encyclopedia of Archaeal and Bacterial Type Strains, Phase II (KMG-II): from individual species to whole genera.</title>
        <authorList>
            <person name="Goeker M."/>
        </authorList>
    </citation>
    <scope>NUCLEOTIDE SEQUENCE [LARGE SCALE GENOMIC DNA]</scope>
    <source>
        <strain evidence="10 11">DSM 45499</strain>
    </source>
</reference>
<feature type="transmembrane region" description="Helical" evidence="7">
    <location>
        <begin position="287"/>
        <end position="304"/>
    </location>
</feature>
<evidence type="ECO:0000256" key="4">
    <source>
        <dbReference type="ARBA" id="ARBA00022840"/>
    </source>
</evidence>
<dbReference type="OrthoDB" id="9806127at2"/>
<evidence type="ECO:0000313" key="10">
    <source>
        <dbReference type="EMBL" id="TDV49943.1"/>
    </source>
</evidence>
<comment type="subcellular location">
    <subcellularLocation>
        <location evidence="1">Cell membrane</location>
        <topology evidence="1">Multi-pass membrane protein</topology>
    </subcellularLocation>
</comment>
<keyword evidence="6 7" id="KW-0472">Membrane</keyword>
<comment type="caution">
    <text evidence="10">The sequence shown here is derived from an EMBL/GenBank/DDBJ whole genome shotgun (WGS) entry which is preliminary data.</text>
</comment>
<dbReference type="CDD" id="cd03228">
    <property type="entry name" value="ABCC_MRP_Like"/>
    <property type="match status" value="1"/>
</dbReference>
<dbReference type="RefSeq" id="WP_133904615.1">
    <property type="nucleotide sequence ID" value="NZ_SOCP01000007.1"/>
</dbReference>
<keyword evidence="5 7" id="KW-1133">Transmembrane helix</keyword>
<dbReference type="GO" id="GO:0005524">
    <property type="term" value="F:ATP binding"/>
    <property type="evidence" value="ECO:0007669"/>
    <property type="project" value="UniProtKB-KW"/>
</dbReference>
<dbReference type="PANTHER" id="PTHR24221:SF646">
    <property type="entry name" value="HAEMOLYSIN SECRETION ATP-BINDING PROTEIN"/>
    <property type="match status" value="1"/>
</dbReference>
<evidence type="ECO:0000259" key="8">
    <source>
        <dbReference type="PROSITE" id="PS50893"/>
    </source>
</evidence>
<feature type="transmembrane region" description="Helical" evidence="7">
    <location>
        <begin position="156"/>
        <end position="183"/>
    </location>
</feature>
<evidence type="ECO:0000256" key="3">
    <source>
        <dbReference type="ARBA" id="ARBA00022741"/>
    </source>
</evidence>
<feature type="transmembrane region" description="Helical" evidence="7">
    <location>
        <begin position="72"/>
        <end position="95"/>
    </location>
</feature>
<dbReference type="GO" id="GO:0005886">
    <property type="term" value="C:plasma membrane"/>
    <property type="evidence" value="ECO:0007669"/>
    <property type="project" value="UniProtKB-SubCell"/>
</dbReference>
<dbReference type="EMBL" id="SOCP01000007">
    <property type="protein sequence ID" value="TDV49943.1"/>
    <property type="molecule type" value="Genomic_DNA"/>
</dbReference>
<dbReference type="SUPFAM" id="SSF90123">
    <property type="entry name" value="ABC transporter transmembrane region"/>
    <property type="match status" value="1"/>
</dbReference>
<sequence length="605" mass="65659">MAARPLRFREKAAAVRFVLALAWRADRRRLALLLTTQVVMAVGQGVALLALRDVLAHSAAVSDDRGRLAATLTGLVVLGAVGVVSSVTQVCTGVWEQVLKLKTEALATDRVATAACAVELAAYEHPDFHDRVERAVSTAEQHTTTLLTSGVSVLRAITGIVAVTVAVVLTAWWLFPLVLLAALPSVRVAVARQRRNFGLRAELAENRRMRRYLLWLLTGRAPAQEVRAFDLAEPLRDRLVRRFREAVDKETVFVRHFARRALVARLFGDLFVATTVVVLLVMLSRGWLALPTVLAALAATYLLSTQLRMAMRMSETAGGTLLFVADLRDFTGGPPAAPAADPEEFTTLSTDRISFHYPGSGRPALREVTVELRAGEVVALVGENGSGKTTLAKVLTGLYRPDSGTVSWNGEPVTDPARLRTASAIVFQDFQRYKMTAADNIGLGHADGADDTAIAAAAELAGAAAVLENLPRGYRTTLSPELPGGVDLSLGQWQRVALARAFFRDSRFVVLDEPTAALDARAEADLFSRIRKLYPGRTILLISHRLLTVRDADHIIVLHDGEVVEQGTHDDLMAHGKHYAELYLIQAAAYSDVPTYPVRPGRVSG</sequence>
<dbReference type="GO" id="GO:0140359">
    <property type="term" value="F:ABC-type transporter activity"/>
    <property type="evidence" value="ECO:0007669"/>
    <property type="project" value="InterPro"/>
</dbReference>
<dbReference type="SUPFAM" id="SSF52540">
    <property type="entry name" value="P-loop containing nucleoside triphosphate hydrolases"/>
    <property type="match status" value="1"/>
</dbReference>
<dbReference type="Proteomes" id="UP000294927">
    <property type="component" value="Unassembled WGS sequence"/>
</dbReference>
<feature type="domain" description="ABC transmembrane type-1" evidence="9">
    <location>
        <begin position="75"/>
        <end position="319"/>
    </location>
</feature>
<dbReference type="InterPro" id="IPR017871">
    <property type="entry name" value="ABC_transporter-like_CS"/>
</dbReference>
<keyword evidence="2 7" id="KW-0812">Transmembrane</keyword>
<dbReference type="AlphaFoldDB" id="A0A4R7VKD9"/>
<evidence type="ECO:0000256" key="6">
    <source>
        <dbReference type="ARBA" id="ARBA00023136"/>
    </source>
</evidence>
<feature type="domain" description="ABC transporter" evidence="8">
    <location>
        <begin position="348"/>
        <end position="585"/>
    </location>
</feature>
<feature type="transmembrane region" description="Helical" evidence="7">
    <location>
        <begin position="262"/>
        <end position="281"/>
    </location>
</feature>
<dbReference type="InterPro" id="IPR003439">
    <property type="entry name" value="ABC_transporter-like_ATP-bd"/>
</dbReference>
<dbReference type="InterPro" id="IPR036640">
    <property type="entry name" value="ABC1_TM_sf"/>
</dbReference>
<proteinExistence type="predicted"/>
<dbReference type="PROSITE" id="PS00211">
    <property type="entry name" value="ABC_TRANSPORTER_1"/>
    <property type="match status" value="1"/>
</dbReference>
<dbReference type="InterPro" id="IPR003593">
    <property type="entry name" value="AAA+_ATPase"/>
</dbReference>
<dbReference type="GO" id="GO:0016887">
    <property type="term" value="F:ATP hydrolysis activity"/>
    <property type="evidence" value="ECO:0007669"/>
    <property type="project" value="InterPro"/>
</dbReference>
<keyword evidence="11" id="KW-1185">Reference proteome</keyword>
<dbReference type="SMART" id="SM00382">
    <property type="entry name" value="AAA"/>
    <property type="match status" value="1"/>
</dbReference>
<dbReference type="InterPro" id="IPR011527">
    <property type="entry name" value="ABC1_TM_dom"/>
</dbReference>
<dbReference type="InterPro" id="IPR027417">
    <property type="entry name" value="P-loop_NTPase"/>
</dbReference>
<dbReference type="InterPro" id="IPR039421">
    <property type="entry name" value="Type_1_exporter"/>
</dbReference>
<evidence type="ECO:0000256" key="2">
    <source>
        <dbReference type="ARBA" id="ARBA00022692"/>
    </source>
</evidence>
<dbReference type="Gene3D" id="1.20.1560.10">
    <property type="entry name" value="ABC transporter type 1, transmembrane domain"/>
    <property type="match status" value="1"/>
</dbReference>
<evidence type="ECO:0000256" key="7">
    <source>
        <dbReference type="SAM" id="Phobius"/>
    </source>
</evidence>
<organism evidence="10 11">
    <name type="scientific">Actinophytocola oryzae</name>
    <dbReference type="NCBI Taxonomy" id="502181"/>
    <lineage>
        <taxon>Bacteria</taxon>
        <taxon>Bacillati</taxon>
        <taxon>Actinomycetota</taxon>
        <taxon>Actinomycetes</taxon>
        <taxon>Pseudonocardiales</taxon>
        <taxon>Pseudonocardiaceae</taxon>
    </lineage>
</organism>
<gene>
    <name evidence="10" type="ORF">CLV71_107291</name>
</gene>
<dbReference type="Gene3D" id="3.40.50.300">
    <property type="entry name" value="P-loop containing nucleotide triphosphate hydrolases"/>
    <property type="match status" value="1"/>
</dbReference>
<dbReference type="Pfam" id="PF00005">
    <property type="entry name" value="ABC_tran"/>
    <property type="match status" value="1"/>
</dbReference>
<dbReference type="PROSITE" id="PS50893">
    <property type="entry name" value="ABC_TRANSPORTER_2"/>
    <property type="match status" value="1"/>
</dbReference>
<dbReference type="PROSITE" id="PS50929">
    <property type="entry name" value="ABC_TM1F"/>
    <property type="match status" value="1"/>
</dbReference>
<accession>A0A4R7VKD9</accession>
<evidence type="ECO:0000259" key="9">
    <source>
        <dbReference type="PROSITE" id="PS50929"/>
    </source>
</evidence>
<dbReference type="GO" id="GO:0034040">
    <property type="term" value="F:ATPase-coupled lipid transmembrane transporter activity"/>
    <property type="evidence" value="ECO:0007669"/>
    <property type="project" value="TreeGrafter"/>
</dbReference>